<dbReference type="Proteomes" id="UP000035681">
    <property type="component" value="Unplaced"/>
</dbReference>
<name>A0A0K0EID2_STRER</name>
<protein>
    <submittedName>
        <fullName evidence="3">TMEM132D_N domain-containing protein</fullName>
    </submittedName>
</protein>
<feature type="transmembrane region" description="Helical" evidence="1">
    <location>
        <begin position="6"/>
        <end position="26"/>
    </location>
</feature>
<sequence>MELTIFIICFVVAITIISIFLGFIIFNKSRNFQNKYKPHKRVCQKMSLVEYNKTSTDNNVDIEIARENTVCQITPIKCLEIESLESIKKEEPSNEPVDISLLESLDILHLGNLDAAKHYRSYSDECLHISSYLMNFEFLNDVHHHLSSTRRNPLHTPYVRGKQKLMKSNTLGNSYLDFQSSFVKEFEADIQTRLCSTRRSSTSLTIPDE</sequence>
<organism evidence="3">
    <name type="scientific">Strongyloides stercoralis</name>
    <name type="common">Threadworm</name>
    <dbReference type="NCBI Taxonomy" id="6248"/>
    <lineage>
        <taxon>Eukaryota</taxon>
        <taxon>Metazoa</taxon>
        <taxon>Ecdysozoa</taxon>
        <taxon>Nematoda</taxon>
        <taxon>Chromadorea</taxon>
        <taxon>Rhabditida</taxon>
        <taxon>Tylenchina</taxon>
        <taxon>Panagrolaimomorpha</taxon>
        <taxon>Strongyloidoidea</taxon>
        <taxon>Strongyloididae</taxon>
        <taxon>Strongyloides</taxon>
    </lineage>
</organism>
<dbReference type="WBParaSite" id="TCONS_00002774.p1">
    <property type="protein sequence ID" value="TCONS_00002774.p1"/>
    <property type="gene ID" value="XLOC_002584"/>
</dbReference>
<evidence type="ECO:0000313" key="3">
    <source>
        <dbReference type="WBParaSite" id="SSTP_0000923800.1"/>
    </source>
</evidence>
<evidence type="ECO:0000313" key="2">
    <source>
        <dbReference type="Proteomes" id="UP000035681"/>
    </source>
</evidence>
<accession>A0A0K0EID2</accession>
<dbReference type="WBParaSite" id="SSTP_0000923800.1">
    <property type="protein sequence ID" value="SSTP_0000923800.1"/>
    <property type="gene ID" value="SSTP_0000923800"/>
</dbReference>
<dbReference type="AlphaFoldDB" id="A0A0K0EID2"/>
<keyword evidence="1" id="KW-1133">Transmembrane helix</keyword>
<keyword evidence="1" id="KW-0472">Membrane</keyword>
<keyword evidence="2" id="KW-1185">Reference proteome</keyword>
<proteinExistence type="predicted"/>
<keyword evidence="1" id="KW-0812">Transmembrane</keyword>
<reference evidence="3" key="1">
    <citation type="submission" date="2015-08" db="UniProtKB">
        <authorList>
            <consortium name="WormBaseParasite"/>
        </authorList>
    </citation>
    <scope>IDENTIFICATION</scope>
</reference>
<evidence type="ECO:0000256" key="1">
    <source>
        <dbReference type="SAM" id="Phobius"/>
    </source>
</evidence>